<feature type="compositionally biased region" description="Polar residues" evidence="1">
    <location>
        <begin position="100"/>
        <end position="109"/>
    </location>
</feature>
<dbReference type="GeneID" id="98121808"/>
<feature type="compositionally biased region" description="Polar residues" evidence="1">
    <location>
        <begin position="696"/>
        <end position="706"/>
    </location>
</feature>
<evidence type="ECO:0000256" key="1">
    <source>
        <dbReference type="SAM" id="MobiDB-lite"/>
    </source>
</evidence>
<dbReference type="EMBL" id="JAZGUE010000001">
    <property type="protein sequence ID" value="KAL2271677.1"/>
    <property type="molecule type" value="Genomic_DNA"/>
</dbReference>
<protein>
    <submittedName>
        <fullName evidence="2">Uncharacterized protein</fullName>
    </submittedName>
</protein>
<feature type="compositionally biased region" description="Polar residues" evidence="1">
    <location>
        <begin position="419"/>
        <end position="431"/>
    </location>
</feature>
<feature type="compositionally biased region" description="Low complexity" evidence="1">
    <location>
        <begin position="129"/>
        <end position="146"/>
    </location>
</feature>
<feature type="compositionally biased region" description="Low complexity" evidence="1">
    <location>
        <begin position="173"/>
        <end position="183"/>
    </location>
</feature>
<name>A0ABR4DN75_9PEZI</name>
<feature type="region of interest" description="Disordered" evidence="1">
    <location>
        <begin position="455"/>
        <end position="481"/>
    </location>
</feature>
<feature type="compositionally biased region" description="Low complexity" evidence="1">
    <location>
        <begin position="738"/>
        <end position="750"/>
    </location>
</feature>
<dbReference type="Proteomes" id="UP001600064">
    <property type="component" value="Unassembled WGS sequence"/>
</dbReference>
<reference evidence="2 3" key="1">
    <citation type="journal article" date="2024" name="Commun. Biol.">
        <title>Comparative genomic analysis of thermophilic fungi reveals convergent evolutionary adaptations and gene losses.</title>
        <authorList>
            <person name="Steindorff A.S."/>
            <person name="Aguilar-Pontes M.V."/>
            <person name="Robinson A.J."/>
            <person name="Andreopoulos B."/>
            <person name="LaButti K."/>
            <person name="Kuo A."/>
            <person name="Mondo S."/>
            <person name="Riley R."/>
            <person name="Otillar R."/>
            <person name="Haridas S."/>
            <person name="Lipzen A."/>
            <person name="Grimwood J."/>
            <person name="Schmutz J."/>
            <person name="Clum A."/>
            <person name="Reid I.D."/>
            <person name="Moisan M.C."/>
            <person name="Butler G."/>
            <person name="Nguyen T.T.M."/>
            <person name="Dewar K."/>
            <person name="Conant G."/>
            <person name="Drula E."/>
            <person name="Henrissat B."/>
            <person name="Hansel C."/>
            <person name="Singer S."/>
            <person name="Hutchinson M.I."/>
            <person name="de Vries R.P."/>
            <person name="Natvig D.O."/>
            <person name="Powell A.J."/>
            <person name="Tsang A."/>
            <person name="Grigoriev I.V."/>
        </authorList>
    </citation>
    <scope>NUCLEOTIDE SEQUENCE [LARGE SCALE GENOMIC DNA]</scope>
    <source>
        <strain evidence="2 3">ATCC 22073</strain>
    </source>
</reference>
<feature type="compositionally biased region" description="Polar residues" evidence="1">
    <location>
        <begin position="713"/>
        <end position="729"/>
    </location>
</feature>
<feature type="compositionally biased region" description="Polar residues" evidence="1">
    <location>
        <begin position="367"/>
        <end position="376"/>
    </location>
</feature>
<dbReference type="RefSeq" id="XP_070870401.1">
    <property type="nucleotide sequence ID" value="XM_071007164.1"/>
</dbReference>
<evidence type="ECO:0000313" key="3">
    <source>
        <dbReference type="Proteomes" id="UP001600064"/>
    </source>
</evidence>
<organism evidence="2 3">
    <name type="scientific">Remersonia thermophila</name>
    <dbReference type="NCBI Taxonomy" id="72144"/>
    <lineage>
        <taxon>Eukaryota</taxon>
        <taxon>Fungi</taxon>
        <taxon>Dikarya</taxon>
        <taxon>Ascomycota</taxon>
        <taxon>Pezizomycotina</taxon>
        <taxon>Sordariomycetes</taxon>
        <taxon>Sordariomycetidae</taxon>
        <taxon>Sordariales</taxon>
        <taxon>Sordariales incertae sedis</taxon>
        <taxon>Remersonia</taxon>
    </lineage>
</organism>
<keyword evidence="3" id="KW-1185">Reference proteome</keyword>
<feature type="region of interest" description="Disordered" evidence="1">
    <location>
        <begin position="405"/>
        <end position="439"/>
    </location>
</feature>
<feature type="compositionally biased region" description="Basic and acidic residues" evidence="1">
    <location>
        <begin position="405"/>
        <end position="415"/>
    </location>
</feature>
<comment type="caution">
    <text evidence="2">The sequence shown here is derived from an EMBL/GenBank/DDBJ whole genome shotgun (WGS) entry which is preliminary data.</text>
</comment>
<feature type="compositionally biased region" description="Low complexity" evidence="1">
    <location>
        <begin position="298"/>
        <end position="308"/>
    </location>
</feature>
<accession>A0ABR4DN75</accession>
<feature type="region of interest" description="Disordered" evidence="1">
    <location>
        <begin position="1"/>
        <end position="389"/>
    </location>
</feature>
<feature type="compositionally biased region" description="Low complexity" evidence="1">
    <location>
        <begin position="455"/>
        <end position="466"/>
    </location>
</feature>
<proteinExistence type="predicted"/>
<feature type="region of interest" description="Disordered" evidence="1">
    <location>
        <begin position="696"/>
        <end position="848"/>
    </location>
</feature>
<sequence length="863" mass="93281">MNFYAASNMPVYRVERESRTPKTSKSGPKPGKKSRFLGLQGPQRVTMPPPVRPIAESSAMLPDASSIDRLLEPAVGAPPAPESLRDLNQQAKAALGLDRQNGQDPTSPDSPLRSLASADRPSWENALEGRTISRNSSGRSTSSSMPSRDRPDSVQIFGKALFTRKVKTRRESGAQSSSSSLYSTDAVIDPPTAPTPAPSGTNRDSTIPALFNLRRNKESEGQRRPTISEPYNFRHTTSRTGHDYTLDAHPTNARRPSRQEDMHFADLSSDSLPLQGGHIRPASPELQQATASRPRAQSLLKKNPSSSRRLLKRSQSQEHLRGGIPPPRPPRSPIDQSFFGAPPVPPRGSSRTSTRHERLGSVDRPQASMNIRSPQPDSDADGPPSASYGLAQAPVMDAIPEHAYDHALNPPRDDENWPLPSSGTATASASDQALPGMMEDEDDCLGAARRSRASIASRSSLRGSQSVPMLRGSAGRRNSDASDTLGRFDLFAVQRALKETVNESESALPREAWEDDIDYCYDHAAEADCDYEWGRASFEESRDGDTATPGFDGQDAFGAASCEVSPTMPTPARFDVPALSPVSQLSTTTVHEAVTPTGVVNPKAANFSLPRAKSKKQPGLLHVPQPSEFDSFHEPAAFSPSLLIPMDFQQQMLSYEEERQDASSDFALRHHFEEPALNMDSSALFTRYRTSASTTGTLESTSSAFDNNKHHSTASSSTDYTGLTASVSSLDGIEPCSPTTAPVTTPAAEPLQRFPSFEYGRPDILGTMPTLPESEIAVDRRPSAPPASRLSRSPHFRSRGSESNLGRLTGMDDLAPLKAPAATKSSSSAVLRRGRARTASLSTPPPPNQYALFPSVHLTGNRI</sequence>
<feature type="compositionally biased region" description="Low complexity" evidence="1">
    <location>
        <begin position="814"/>
        <end position="829"/>
    </location>
</feature>
<gene>
    <name evidence="2" type="ORF">VTJ83DRAFT_1048</name>
</gene>
<evidence type="ECO:0000313" key="2">
    <source>
        <dbReference type="EMBL" id="KAL2271677.1"/>
    </source>
</evidence>